<dbReference type="EMBL" id="BMZA01000001">
    <property type="protein sequence ID" value="GGY94417.1"/>
    <property type="molecule type" value="Genomic_DNA"/>
</dbReference>
<accession>A0A918UE00</accession>
<dbReference type="GO" id="GO:0004540">
    <property type="term" value="F:RNA nuclease activity"/>
    <property type="evidence" value="ECO:0007669"/>
    <property type="project" value="InterPro"/>
</dbReference>
<dbReference type="SMART" id="SM00955">
    <property type="entry name" value="RNB"/>
    <property type="match status" value="1"/>
</dbReference>
<dbReference type="GO" id="GO:0006402">
    <property type="term" value="P:mRNA catabolic process"/>
    <property type="evidence" value="ECO:0007669"/>
    <property type="project" value="TreeGrafter"/>
</dbReference>
<sequence length="464" mass="49563">MKALRDPDRLLTQGLAQIREEFSVPAGFPPEVTEAATAAVARAGAPPPGEYTDRTARPFVTLDPAGAVDLDQAFCIEAAGADWLLHYAIADIGAFVRDGDVIDREAWARGETTYLPDGKASLYPPVLSEGAASLLPDGDRRAVVLTVRVDPAGAVQLDTVERAVIRSRAKLAYETVRDTDLPDGFAPLAARLAAAEQARGAARVDPPEQQVESNGRGGFALAFRPALPAEQRNAALSLAANMAVARAMMDARTGLFRTMPEPDARAQERLRATAPALHIDWPAGQSLDQIEATLDPAKPPHAAFMMAIRRAAPGAGYKPFDPAEPPWHAAVAAPYAHATAPLRRLADRFVLEAVLAIAGGRPMPPGIEEAFTRLPAVMSRAAARDGRIEREVINLAETAMMANLEGCRFHATVTDVRGDKASLHLRDLPVISTMLAPEVFPGDDVEVILTHADPVHRTLTFTPA</sequence>
<evidence type="ECO:0000313" key="3">
    <source>
        <dbReference type="Proteomes" id="UP000648075"/>
    </source>
</evidence>
<feature type="domain" description="RNB" evidence="1">
    <location>
        <begin position="51"/>
        <end position="360"/>
    </location>
</feature>
<dbReference type="PANTHER" id="PTHR23355:SF9">
    <property type="entry name" value="DIS3-LIKE EXONUCLEASE 2"/>
    <property type="match status" value="1"/>
</dbReference>
<evidence type="ECO:0000259" key="1">
    <source>
        <dbReference type="SMART" id="SM00955"/>
    </source>
</evidence>
<dbReference type="InterPro" id="IPR040596">
    <property type="entry name" value="RNase_II_C_S1"/>
</dbReference>
<name>A0A918UE00_9SPHN</name>
<dbReference type="Pfam" id="PF00773">
    <property type="entry name" value="RNB"/>
    <property type="match status" value="1"/>
</dbReference>
<dbReference type="InterPro" id="IPR012340">
    <property type="entry name" value="NA-bd_OB-fold"/>
</dbReference>
<gene>
    <name evidence="2" type="ORF">GCM10011614_06780</name>
</gene>
<dbReference type="PANTHER" id="PTHR23355">
    <property type="entry name" value="RIBONUCLEASE"/>
    <property type="match status" value="1"/>
</dbReference>
<dbReference type="SUPFAM" id="SSF50249">
    <property type="entry name" value="Nucleic acid-binding proteins"/>
    <property type="match status" value="1"/>
</dbReference>
<dbReference type="RefSeq" id="WP_189619648.1">
    <property type="nucleotide sequence ID" value="NZ_BMZA01000001.1"/>
</dbReference>
<keyword evidence="3" id="KW-1185">Reference proteome</keyword>
<reference evidence="2" key="1">
    <citation type="journal article" date="2014" name="Int. J. Syst. Evol. Microbiol.">
        <title>Complete genome sequence of Corynebacterium casei LMG S-19264T (=DSM 44701T), isolated from a smear-ripened cheese.</title>
        <authorList>
            <consortium name="US DOE Joint Genome Institute (JGI-PGF)"/>
            <person name="Walter F."/>
            <person name="Albersmeier A."/>
            <person name="Kalinowski J."/>
            <person name="Ruckert C."/>
        </authorList>
    </citation>
    <scope>NUCLEOTIDE SEQUENCE</scope>
    <source>
        <strain evidence="2">KCTC 32255</strain>
    </source>
</reference>
<protein>
    <submittedName>
        <fullName evidence="2">Ribonuclease R</fullName>
    </submittedName>
</protein>
<proteinExistence type="predicted"/>
<reference evidence="2" key="2">
    <citation type="submission" date="2020-09" db="EMBL/GenBank/DDBJ databases">
        <authorList>
            <person name="Sun Q."/>
            <person name="Kim S."/>
        </authorList>
    </citation>
    <scope>NUCLEOTIDE SEQUENCE</scope>
    <source>
        <strain evidence="2">KCTC 32255</strain>
    </source>
</reference>
<dbReference type="GO" id="GO:0003723">
    <property type="term" value="F:RNA binding"/>
    <property type="evidence" value="ECO:0007669"/>
    <property type="project" value="InterPro"/>
</dbReference>
<dbReference type="AlphaFoldDB" id="A0A918UE00"/>
<evidence type="ECO:0000313" key="2">
    <source>
        <dbReference type="EMBL" id="GGY94417.1"/>
    </source>
</evidence>
<comment type="caution">
    <text evidence="2">The sequence shown here is derived from an EMBL/GenBank/DDBJ whole genome shotgun (WGS) entry which is preliminary data.</text>
</comment>
<dbReference type="Pfam" id="PF18614">
    <property type="entry name" value="RNase_II_C_S1"/>
    <property type="match status" value="1"/>
</dbReference>
<dbReference type="InterPro" id="IPR050180">
    <property type="entry name" value="RNR_Ribonuclease"/>
</dbReference>
<dbReference type="InterPro" id="IPR001900">
    <property type="entry name" value="RNase_II/R"/>
</dbReference>
<dbReference type="Proteomes" id="UP000648075">
    <property type="component" value="Unassembled WGS sequence"/>
</dbReference>
<organism evidence="2 3">
    <name type="scientific">Novosphingobium colocasiae</name>
    <dbReference type="NCBI Taxonomy" id="1256513"/>
    <lineage>
        <taxon>Bacteria</taxon>
        <taxon>Pseudomonadati</taxon>
        <taxon>Pseudomonadota</taxon>
        <taxon>Alphaproteobacteria</taxon>
        <taxon>Sphingomonadales</taxon>
        <taxon>Sphingomonadaceae</taxon>
        <taxon>Novosphingobium</taxon>
    </lineage>
</organism>